<keyword evidence="1" id="KW-0812">Transmembrane</keyword>
<evidence type="ECO:0000256" key="1">
    <source>
        <dbReference type="SAM" id="Phobius"/>
    </source>
</evidence>
<organism evidence="2 3">
    <name type="scientific">Amycolatopsis suaedae</name>
    <dbReference type="NCBI Taxonomy" id="2510978"/>
    <lineage>
        <taxon>Bacteria</taxon>
        <taxon>Bacillati</taxon>
        <taxon>Actinomycetota</taxon>
        <taxon>Actinomycetes</taxon>
        <taxon>Pseudonocardiales</taxon>
        <taxon>Pseudonocardiaceae</taxon>
        <taxon>Amycolatopsis</taxon>
    </lineage>
</organism>
<keyword evidence="3" id="KW-1185">Reference proteome</keyword>
<dbReference type="AlphaFoldDB" id="A0A4Q7J8M2"/>
<sequence>MAWVTGFPLTNLLLYAVVVLSPSLAFWLVLRGCALVRRWRQRRRPTVADGPPIQVVAADLRRVRRLLAQYGPGTPAARRLGARQAYDALLVRACTAVGVEHRLAEVPEGMDRDIERLRVEEALRGAGLVL</sequence>
<proteinExistence type="predicted"/>
<gene>
    <name evidence="2" type="ORF">EWH70_15440</name>
</gene>
<keyword evidence="1" id="KW-1133">Transmembrane helix</keyword>
<dbReference type="OrthoDB" id="5198389at2"/>
<evidence type="ECO:0000313" key="2">
    <source>
        <dbReference type="EMBL" id="RZQ63266.1"/>
    </source>
</evidence>
<dbReference type="EMBL" id="SFCC01000007">
    <property type="protein sequence ID" value="RZQ63266.1"/>
    <property type="molecule type" value="Genomic_DNA"/>
</dbReference>
<accession>A0A4Q7J8M2</accession>
<dbReference type="Proteomes" id="UP000292003">
    <property type="component" value="Unassembled WGS sequence"/>
</dbReference>
<dbReference type="RefSeq" id="WP_130476270.1">
    <property type="nucleotide sequence ID" value="NZ_SFCC01000007.1"/>
</dbReference>
<protein>
    <submittedName>
        <fullName evidence="2">Uncharacterized protein</fullName>
    </submittedName>
</protein>
<keyword evidence="1" id="KW-0472">Membrane</keyword>
<name>A0A4Q7J8M2_9PSEU</name>
<comment type="caution">
    <text evidence="2">The sequence shown here is derived from an EMBL/GenBank/DDBJ whole genome shotgun (WGS) entry which is preliminary data.</text>
</comment>
<feature type="transmembrane region" description="Helical" evidence="1">
    <location>
        <begin position="12"/>
        <end position="34"/>
    </location>
</feature>
<reference evidence="2 3" key="1">
    <citation type="submission" date="2019-02" db="EMBL/GenBank/DDBJ databases">
        <title>Draft genome sequence of Amycolatopsis sp. 8-3EHSu isolated from roots of Suaeda maritima.</title>
        <authorList>
            <person name="Duangmal K."/>
            <person name="Chantavorakit T."/>
        </authorList>
    </citation>
    <scope>NUCLEOTIDE SEQUENCE [LARGE SCALE GENOMIC DNA]</scope>
    <source>
        <strain evidence="2 3">8-3EHSu</strain>
    </source>
</reference>
<evidence type="ECO:0000313" key="3">
    <source>
        <dbReference type="Proteomes" id="UP000292003"/>
    </source>
</evidence>